<evidence type="ECO:0000313" key="1">
    <source>
        <dbReference type="EMBL" id="POE28073.1"/>
    </source>
</evidence>
<gene>
    <name evidence="1" type="ORF">BV926_03080</name>
</gene>
<reference evidence="1 2" key="1">
    <citation type="submission" date="2017-01" db="EMBL/GenBank/DDBJ databases">
        <title>Comparative Genomics of 38 Pectobacterium strains comprising three species revealed the characteristics of Pectobacterium carotovorum.</title>
        <authorList>
            <person name="Xie H."/>
            <person name="Ma Y."/>
            <person name="Li X."/>
        </authorList>
    </citation>
    <scope>NUCLEOTIDE SEQUENCE [LARGE SCALE GENOMIC DNA]</scope>
    <source>
        <strain evidence="1 2">Q142</strain>
    </source>
</reference>
<dbReference type="AlphaFoldDB" id="A0ABD6VUR2"/>
<evidence type="ECO:0000313" key="2">
    <source>
        <dbReference type="Proteomes" id="UP000237274"/>
    </source>
</evidence>
<proteinExistence type="predicted"/>
<sequence length="72" mass="7612">MKSTCYKECDFCGDTLLAPKSSGKHILVILQISCTLATLLGSSLSLAPLGPLQAAFKSAPGRFVTHPNHLLV</sequence>
<dbReference type="Proteomes" id="UP000237274">
    <property type="component" value="Unassembled WGS sequence"/>
</dbReference>
<comment type="caution">
    <text evidence="1">The sequence shown here is derived from an EMBL/GenBank/DDBJ whole genome shotgun (WGS) entry which is preliminary data.</text>
</comment>
<dbReference type="EMBL" id="MTAO01000002">
    <property type="protein sequence ID" value="POE28073.1"/>
    <property type="molecule type" value="Genomic_DNA"/>
</dbReference>
<organism evidence="1 2">
    <name type="scientific">Pectobacterium odoriferum</name>
    <dbReference type="NCBI Taxonomy" id="78398"/>
    <lineage>
        <taxon>Bacteria</taxon>
        <taxon>Pseudomonadati</taxon>
        <taxon>Pseudomonadota</taxon>
        <taxon>Gammaproteobacteria</taxon>
        <taxon>Enterobacterales</taxon>
        <taxon>Pectobacteriaceae</taxon>
        <taxon>Pectobacterium</taxon>
    </lineage>
</organism>
<name>A0ABD6VUR2_9GAMM</name>
<accession>A0ABD6VUR2</accession>
<protein>
    <submittedName>
        <fullName evidence="1">Uncharacterized protein</fullName>
    </submittedName>
</protein>